<accession>A0A9D4T8Y5</accession>
<sequence length="301" mass="33592">MKSNYRYFVSIGVQLYGQTSDPDRDIASDVVPQPNLLDGFGWVNTPLCLDLTVLLEENPWVPVCTTAKAYVDVRYKITMRILLLSEDCWPAGVKPVLITLKEGFLVEILSTRQQVRKTVNRPGVFPFGTQDVTSLSDHQAVSGVSFGPYSFSSPVIESHGGYPWQEEDSMPVTLGLDLPRGVMQEPAALFRFRETSQSPPFMNFVSNGFLSPATPGNDYIAADRGRTNFFRDLDGEALLRQLHLRQRRPSTMLPVDSHSQQCCGSPCDERHHAMPDDVDIFQENLFDGGYACPSADATFFL</sequence>
<proteinExistence type="predicted"/>
<organism evidence="1 2">
    <name type="scientific">Rhipicephalus sanguineus</name>
    <name type="common">Brown dog tick</name>
    <name type="synonym">Ixodes sanguineus</name>
    <dbReference type="NCBI Taxonomy" id="34632"/>
    <lineage>
        <taxon>Eukaryota</taxon>
        <taxon>Metazoa</taxon>
        <taxon>Ecdysozoa</taxon>
        <taxon>Arthropoda</taxon>
        <taxon>Chelicerata</taxon>
        <taxon>Arachnida</taxon>
        <taxon>Acari</taxon>
        <taxon>Parasitiformes</taxon>
        <taxon>Ixodida</taxon>
        <taxon>Ixodoidea</taxon>
        <taxon>Ixodidae</taxon>
        <taxon>Rhipicephalinae</taxon>
        <taxon>Rhipicephalus</taxon>
        <taxon>Rhipicephalus</taxon>
    </lineage>
</organism>
<comment type="caution">
    <text evidence="1">The sequence shown here is derived from an EMBL/GenBank/DDBJ whole genome shotgun (WGS) entry which is preliminary data.</text>
</comment>
<name>A0A9D4T8Y5_RHISA</name>
<gene>
    <name evidence="1" type="ORF">HPB52_007705</name>
</gene>
<dbReference type="EMBL" id="JABSTV010001245">
    <property type="protein sequence ID" value="KAH7982862.1"/>
    <property type="molecule type" value="Genomic_DNA"/>
</dbReference>
<dbReference type="VEuPathDB" id="VectorBase:RSAN_044639"/>
<reference evidence="1" key="1">
    <citation type="journal article" date="2020" name="Cell">
        <title>Large-Scale Comparative Analyses of Tick Genomes Elucidate Their Genetic Diversity and Vector Capacities.</title>
        <authorList>
            <consortium name="Tick Genome and Microbiome Consortium (TIGMIC)"/>
            <person name="Jia N."/>
            <person name="Wang J."/>
            <person name="Shi W."/>
            <person name="Du L."/>
            <person name="Sun Y."/>
            <person name="Zhan W."/>
            <person name="Jiang J.F."/>
            <person name="Wang Q."/>
            <person name="Zhang B."/>
            <person name="Ji P."/>
            <person name="Bell-Sakyi L."/>
            <person name="Cui X.M."/>
            <person name="Yuan T.T."/>
            <person name="Jiang B.G."/>
            <person name="Yang W.F."/>
            <person name="Lam T.T."/>
            <person name="Chang Q.C."/>
            <person name="Ding S.J."/>
            <person name="Wang X.J."/>
            <person name="Zhu J.G."/>
            <person name="Ruan X.D."/>
            <person name="Zhao L."/>
            <person name="Wei J.T."/>
            <person name="Ye R.Z."/>
            <person name="Que T.C."/>
            <person name="Du C.H."/>
            <person name="Zhou Y.H."/>
            <person name="Cheng J.X."/>
            <person name="Dai P.F."/>
            <person name="Guo W.B."/>
            <person name="Han X.H."/>
            <person name="Huang E.J."/>
            <person name="Li L.F."/>
            <person name="Wei W."/>
            <person name="Gao Y.C."/>
            <person name="Liu J.Z."/>
            <person name="Shao H.Z."/>
            <person name="Wang X."/>
            <person name="Wang C.C."/>
            <person name="Yang T.C."/>
            <person name="Huo Q.B."/>
            <person name="Li W."/>
            <person name="Chen H.Y."/>
            <person name="Chen S.E."/>
            <person name="Zhou L.G."/>
            <person name="Ni X.B."/>
            <person name="Tian J.H."/>
            <person name="Sheng Y."/>
            <person name="Liu T."/>
            <person name="Pan Y.S."/>
            <person name="Xia L.Y."/>
            <person name="Li J."/>
            <person name="Zhao F."/>
            <person name="Cao W.C."/>
        </authorList>
    </citation>
    <scope>NUCLEOTIDE SEQUENCE</scope>
    <source>
        <strain evidence="1">Rsan-2018</strain>
    </source>
</reference>
<evidence type="ECO:0000313" key="2">
    <source>
        <dbReference type="Proteomes" id="UP000821837"/>
    </source>
</evidence>
<protein>
    <submittedName>
        <fullName evidence="1">Uncharacterized protein</fullName>
    </submittedName>
</protein>
<dbReference type="Proteomes" id="UP000821837">
    <property type="component" value="Chromosome 1"/>
</dbReference>
<dbReference type="AlphaFoldDB" id="A0A9D4T8Y5"/>
<keyword evidence="2" id="KW-1185">Reference proteome</keyword>
<reference evidence="1" key="2">
    <citation type="submission" date="2021-09" db="EMBL/GenBank/DDBJ databases">
        <authorList>
            <person name="Jia N."/>
            <person name="Wang J."/>
            <person name="Shi W."/>
            <person name="Du L."/>
            <person name="Sun Y."/>
            <person name="Zhan W."/>
            <person name="Jiang J."/>
            <person name="Wang Q."/>
            <person name="Zhang B."/>
            <person name="Ji P."/>
            <person name="Sakyi L.B."/>
            <person name="Cui X."/>
            <person name="Yuan T."/>
            <person name="Jiang B."/>
            <person name="Yang W."/>
            <person name="Lam T.T.-Y."/>
            <person name="Chang Q."/>
            <person name="Ding S."/>
            <person name="Wang X."/>
            <person name="Zhu J."/>
            <person name="Ruan X."/>
            <person name="Zhao L."/>
            <person name="Wei J."/>
            <person name="Que T."/>
            <person name="Du C."/>
            <person name="Cheng J."/>
            <person name="Dai P."/>
            <person name="Han X."/>
            <person name="Huang E."/>
            <person name="Gao Y."/>
            <person name="Liu J."/>
            <person name="Shao H."/>
            <person name="Ye R."/>
            <person name="Li L."/>
            <person name="Wei W."/>
            <person name="Wang X."/>
            <person name="Wang C."/>
            <person name="Huo Q."/>
            <person name="Li W."/>
            <person name="Guo W."/>
            <person name="Chen H."/>
            <person name="Chen S."/>
            <person name="Zhou L."/>
            <person name="Zhou L."/>
            <person name="Ni X."/>
            <person name="Tian J."/>
            <person name="Zhou Y."/>
            <person name="Sheng Y."/>
            <person name="Liu T."/>
            <person name="Pan Y."/>
            <person name="Xia L."/>
            <person name="Li J."/>
            <person name="Zhao F."/>
            <person name="Cao W."/>
        </authorList>
    </citation>
    <scope>NUCLEOTIDE SEQUENCE</scope>
    <source>
        <strain evidence="1">Rsan-2018</strain>
        <tissue evidence="1">Larvae</tissue>
    </source>
</reference>
<evidence type="ECO:0000313" key="1">
    <source>
        <dbReference type="EMBL" id="KAH7982862.1"/>
    </source>
</evidence>